<dbReference type="PROSITE" id="PS51257">
    <property type="entry name" value="PROKAR_LIPOPROTEIN"/>
    <property type="match status" value="1"/>
</dbReference>
<reference evidence="1 2" key="1">
    <citation type="journal article" date="2004" name="Science">
        <title>A predator unmasked: life cycle of Bdellovibrio bacteriovorus from a genomic perspective.</title>
        <authorList>
            <person name="Rendulic S."/>
            <person name="Jagtap P."/>
            <person name="Rosinus A."/>
            <person name="Eppinger M."/>
            <person name="Baar C."/>
            <person name="Lanz C."/>
            <person name="Keller H."/>
            <person name="Lambert C."/>
            <person name="Evans K.J."/>
            <person name="Goesmann A."/>
            <person name="Meyer F."/>
            <person name="Sockett R.E."/>
            <person name="Schuster S.C."/>
        </authorList>
    </citation>
    <scope>NUCLEOTIDE SEQUENCE [LARGE SCALE GENOMIC DNA]</scope>
    <source>
        <strain evidence="2">ATCC 15356 / DSM 50701 / NCIMB 9529 / HD100</strain>
    </source>
</reference>
<dbReference type="STRING" id="264462.Bd1790"/>
<protein>
    <recommendedName>
        <fullName evidence="3">Lipoprotein</fullName>
    </recommendedName>
</protein>
<evidence type="ECO:0000313" key="2">
    <source>
        <dbReference type="Proteomes" id="UP000008080"/>
    </source>
</evidence>
<accession>Q6MM54</accession>
<dbReference type="AlphaFoldDB" id="Q6MM54"/>
<dbReference type="KEGG" id="bba:Bd1790"/>
<dbReference type="HOGENOM" id="CLU_1064217_0_0_7"/>
<keyword evidence="2" id="KW-1185">Reference proteome</keyword>
<name>Q6MM54_BDEBA</name>
<proteinExistence type="predicted"/>
<evidence type="ECO:0000313" key="1">
    <source>
        <dbReference type="EMBL" id="CAE79651.1"/>
    </source>
</evidence>
<organism evidence="1 2">
    <name type="scientific">Bdellovibrio bacteriovorus (strain ATCC 15356 / DSM 50701 / NCIMB 9529 / HD100)</name>
    <dbReference type="NCBI Taxonomy" id="264462"/>
    <lineage>
        <taxon>Bacteria</taxon>
        <taxon>Pseudomonadati</taxon>
        <taxon>Bdellovibrionota</taxon>
        <taxon>Bdellovibrionia</taxon>
        <taxon>Bdellovibrionales</taxon>
        <taxon>Pseudobdellovibrionaceae</taxon>
        <taxon>Bdellovibrio</taxon>
    </lineage>
</organism>
<evidence type="ECO:0008006" key="3">
    <source>
        <dbReference type="Google" id="ProtNLM"/>
    </source>
</evidence>
<sequence length="261" mass="29479">MPIVLYRGNNMKIQHLLLIAALALTACTKVEEEVPSIKAEFQQKYEFVMASFDSTIRTHDRESTLAPTQQEFLNRQLNELKAIIPLRGMTEARSYDSLTENQALRADSSQVGLVINRVNVWQICRQMSSLGVGTLQMGGYSLPINANPSSAYTVNSDYFNYDVYAAQYQAQPQKTIPAPAVMHWENTVSNPGQCYSARILVEYGLPHETVKKSLIEWRQNIASIQGRLEQLARERAPANYPLGHQLMVESQKLKEAFDKLP</sequence>
<gene>
    <name evidence="1" type="ordered locus">Bd1790</name>
</gene>
<dbReference type="Proteomes" id="UP000008080">
    <property type="component" value="Chromosome"/>
</dbReference>
<dbReference type="EMBL" id="BX842650">
    <property type="protein sequence ID" value="CAE79651.1"/>
    <property type="molecule type" value="Genomic_DNA"/>
</dbReference>